<proteinExistence type="predicted"/>
<dbReference type="PANTHER" id="PTHR21450:SF21">
    <property type="entry name" value="REDUCTASE SUBUNIT C, PUTATIVE (DUF630 AND DUF632)-RELATED"/>
    <property type="match status" value="1"/>
</dbReference>
<dbReference type="AlphaFoldDB" id="A0A061E3U6"/>
<dbReference type="Pfam" id="PF04782">
    <property type="entry name" value="DUF632"/>
    <property type="match status" value="1"/>
</dbReference>
<evidence type="ECO:0000313" key="4">
    <source>
        <dbReference type="Proteomes" id="UP000026915"/>
    </source>
</evidence>
<dbReference type="InParanoid" id="A0A061E3U6"/>
<dbReference type="Gramene" id="EOX96958">
    <property type="protein sequence ID" value="EOX96958"/>
    <property type="gene ID" value="TCM_006084"/>
</dbReference>
<accession>A0A061E3U6</accession>
<feature type="region of interest" description="Disordered" evidence="1">
    <location>
        <begin position="1"/>
        <end position="33"/>
    </location>
</feature>
<gene>
    <name evidence="3" type="ORF">TCM_006084</name>
</gene>
<name>A0A061E3U6_THECC</name>
<evidence type="ECO:0000313" key="3">
    <source>
        <dbReference type="EMBL" id="EOX96958.1"/>
    </source>
</evidence>
<dbReference type="HOGENOM" id="CLU_1477626_0_0_1"/>
<dbReference type="InterPro" id="IPR006867">
    <property type="entry name" value="DUF632"/>
</dbReference>
<evidence type="ECO:0000259" key="2">
    <source>
        <dbReference type="Pfam" id="PF04782"/>
    </source>
</evidence>
<protein>
    <recommendedName>
        <fullName evidence="2">DUF632 domain-containing protein</fullName>
    </recommendedName>
</protein>
<evidence type="ECO:0000256" key="1">
    <source>
        <dbReference type="SAM" id="MobiDB-lite"/>
    </source>
</evidence>
<dbReference type="PANTHER" id="PTHR21450">
    <property type="entry name" value="PROTEIN ALTERED PHOSPHATE STARVATION RESPONSE 1"/>
    <property type="match status" value="1"/>
</dbReference>
<organism evidence="3 4">
    <name type="scientific">Theobroma cacao</name>
    <name type="common">Cacao</name>
    <name type="synonym">Cocoa</name>
    <dbReference type="NCBI Taxonomy" id="3641"/>
    <lineage>
        <taxon>Eukaryota</taxon>
        <taxon>Viridiplantae</taxon>
        <taxon>Streptophyta</taxon>
        <taxon>Embryophyta</taxon>
        <taxon>Tracheophyta</taxon>
        <taxon>Spermatophyta</taxon>
        <taxon>Magnoliopsida</taxon>
        <taxon>eudicotyledons</taxon>
        <taxon>Gunneridae</taxon>
        <taxon>Pentapetalae</taxon>
        <taxon>rosids</taxon>
        <taxon>malvids</taxon>
        <taxon>Malvales</taxon>
        <taxon>Malvaceae</taxon>
        <taxon>Byttnerioideae</taxon>
        <taxon>Theobroma</taxon>
    </lineage>
</organism>
<dbReference type="EMBL" id="CM001880">
    <property type="protein sequence ID" value="EOX96958.1"/>
    <property type="molecule type" value="Genomic_DNA"/>
</dbReference>
<reference evidence="3 4" key="1">
    <citation type="journal article" date="2013" name="Genome Biol.">
        <title>The genome sequence of the most widely cultivated cacao type and its use to identify candidate genes regulating pod color.</title>
        <authorList>
            <person name="Motamayor J.C."/>
            <person name="Mockaitis K."/>
            <person name="Schmutz J."/>
            <person name="Haiminen N."/>
            <person name="Iii D.L."/>
            <person name="Cornejo O."/>
            <person name="Findley S.D."/>
            <person name="Zheng P."/>
            <person name="Utro F."/>
            <person name="Royaert S."/>
            <person name="Saski C."/>
            <person name="Jenkins J."/>
            <person name="Podicheti R."/>
            <person name="Zhao M."/>
            <person name="Scheffler B.E."/>
            <person name="Stack J.C."/>
            <person name="Feltus F.A."/>
            <person name="Mustiga G.M."/>
            <person name="Amores F."/>
            <person name="Phillips W."/>
            <person name="Marelli J.P."/>
            <person name="May G.D."/>
            <person name="Shapiro H."/>
            <person name="Ma J."/>
            <person name="Bustamante C.D."/>
            <person name="Schnell R.J."/>
            <person name="Main D."/>
            <person name="Gilbert D."/>
            <person name="Parida L."/>
            <person name="Kuhn D.N."/>
        </authorList>
    </citation>
    <scope>NUCLEOTIDE SEQUENCE [LARGE SCALE GENOMIC DNA]</scope>
    <source>
        <strain evidence="4">cv. Matina 1-6</strain>
    </source>
</reference>
<dbReference type="Proteomes" id="UP000026915">
    <property type="component" value="Chromosome 2"/>
</dbReference>
<feature type="domain" description="DUF632" evidence="2">
    <location>
        <begin position="33"/>
        <end position="79"/>
    </location>
</feature>
<keyword evidence="4" id="KW-1185">Reference proteome</keyword>
<sequence length="183" mass="20671">MDKNSRNQRFWLPPSPSPPSFRPGSRKAGNNGKSCNTAKVFDVLSWSWSSMEPCKPGARCITLDKLYVAEQKLYEEVKNHISQQSNDLTDILSMDVTTESNCEATTQLETENRCPSTVRRLWREANILTLNNLKTSLPNVFQALVGFSRASAQAFEAIHGYSRSEIPRTASEIFKLNLTELRN</sequence>